<evidence type="ECO:0000313" key="2">
    <source>
        <dbReference type="Proteomes" id="UP000314294"/>
    </source>
</evidence>
<accession>A0A4Z2FF87</accession>
<evidence type="ECO:0000313" key="1">
    <source>
        <dbReference type="EMBL" id="TNN39550.1"/>
    </source>
</evidence>
<organism evidence="1 2">
    <name type="scientific">Liparis tanakae</name>
    <name type="common">Tanaka's snailfish</name>
    <dbReference type="NCBI Taxonomy" id="230148"/>
    <lineage>
        <taxon>Eukaryota</taxon>
        <taxon>Metazoa</taxon>
        <taxon>Chordata</taxon>
        <taxon>Craniata</taxon>
        <taxon>Vertebrata</taxon>
        <taxon>Euteleostomi</taxon>
        <taxon>Actinopterygii</taxon>
        <taxon>Neopterygii</taxon>
        <taxon>Teleostei</taxon>
        <taxon>Neoteleostei</taxon>
        <taxon>Acanthomorphata</taxon>
        <taxon>Eupercaria</taxon>
        <taxon>Perciformes</taxon>
        <taxon>Cottioidei</taxon>
        <taxon>Cottales</taxon>
        <taxon>Liparidae</taxon>
        <taxon>Liparis</taxon>
    </lineage>
</organism>
<comment type="caution">
    <text evidence="1">The sequence shown here is derived from an EMBL/GenBank/DDBJ whole genome shotgun (WGS) entry which is preliminary data.</text>
</comment>
<keyword evidence="2" id="KW-1185">Reference proteome</keyword>
<proteinExistence type="predicted"/>
<reference evidence="1 2" key="1">
    <citation type="submission" date="2019-03" db="EMBL/GenBank/DDBJ databases">
        <title>First draft genome of Liparis tanakae, snailfish: a comprehensive survey of snailfish specific genes.</title>
        <authorList>
            <person name="Kim W."/>
            <person name="Song I."/>
            <person name="Jeong J.-H."/>
            <person name="Kim D."/>
            <person name="Kim S."/>
            <person name="Ryu S."/>
            <person name="Song J.Y."/>
            <person name="Lee S.K."/>
        </authorList>
    </citation>
    <scope>NUCLEOTIDE SEQUENCE [LARGE SCALE GENOMIC DNA]</scope>
    <source>
        <tissue evidence="1">Muscle</tissue>
    </source>
</reference>
<dbReference type="EMBL" id="SRLO01001270">
    <property type="protein sequence ID" value="TNN39550.1"/>
    <property type="molecule type" value="Genomic_DNA"/>
</dbReference>
<dbReference type="AlphaFoldDB" id="A0A4Z2FF87"/>
<sequence length="161" mass="17156">MVLHALAAGWGANSARQQSGDSFGLDLCQRADLQTRRLRRNSDNWAQHRPDEGEVARGSNAALRRISACSHALALPGVVVPGLDAVLDLCGDAVGVHVLDGAVHGGPVVVLPGGRGSHHVSHLRPTTRLRRTKTDGGLCDVTARPRLTWPIMMEKANTPTK</sequence>
<name>A0A4Z2FF87_9TELE</name>
<dbReference type="Proteomes" id="UP000314294">
    <property type="component" value="Unassembled WGS sequence"/>
</dbReference>
<protein>
    <submittedName>
        <fullName evidence="1">Uncharacterized protein</fullName>
    </submittedName>
</protein>
<gene>
    <name evidence="1" type="ORF">EYF80_050271</name>
</gene>